<feature type="compositionally biased region" description="Pro residues" evidence="5">
    <location>
        <begin position="450"/>
        <end position="461"/>
    </location>
</feature>
<feature type="compositionally biased region" description="Polar residues" evidence="5">
    <location>
        <begin position="1"/>
        <end position="10"/>
    </location>
</feature>
<keyword evidence="1" id="KW-0479">Metal-binding</keyword>
<dbReference type="Pfam" id="PF00096">
    <property type="entry name" value="zf-C2H2"/>
    <property type="match status" value="2"/>
</dbReference>
<evidence type="ECO:0000256" key="1">
    <source>
        <dbReference type="ARBA" id="ARBA00022723"/>
    </source>
</evidence>
<proteinExistence type="predicted"/>
<evidence type="ECO:0000256" key="5">
    <source>
        <dbReference type="SAM" id="MobiDB-lite"/>
    </source>
</evidence>
<keyword evidence="8" id="KW-1185">Reference proteome</keyword>
<feature type="region of interest" description="Disordered" evidence="5">
    <location>
        <begin position="152"/>
        <end position="201"/>
    </location>
</feature>
<comment type="caution">
    <text evidence="7">The sequence shown here is derived from an EMBL/GenBank/DDBJ whole genome shotgun (WGS) entry which is preliminary data.</text>
</comment>
<dbReference type="SMART" id="SM00355">
    <property type="entry name" value="ZnF_C2H2"/>
    <property type="match status" value="2"/>
</dbReference>
<feature type="domain" description="C2H2-type" evidence="6">
    <location>
        <begin position="290"/>
        <end position="317"/>
    </location>
</feature>
<dbReference type="PANTHER" id="PTHR23235">
    <property type="entry name" value="KRUEPPEL-LIKE TRANSCRIPTION FACTOR"/>
    <property type="match status" value="1"/>
</dbReference>
<evidence type="ECO:0000259" key="6">
    <source>
        <dbReference type="PROSITE" id="PS50157"/>
    </source>
</evidence>
<dbReference type="PANTHER" id="PTHR23235:SF120">
    <property type="entry name" value="KRUPPEL-LIKE FACTOR 15"/>
    <property type="match status" value="1"/>
</dbReference>
<keyword evidence="3" id="KW-0862">Zinc</keyword>
<dbReference type="InterPro" id="IPR013087">
    <property type="entry name" value="Znf_C2H2_type"/>
</dbReference>
<sequence>MNPSLQGWESSQDDVLRGYPSSVNPDSEGKPRPFSRHPVQMPLSYDYSPVPMQLCNDELPYPPTSFHPSSIGYPESSQRTAFRMDSQPPFDAQEESFSGVTEVQHGSTVTDMYNSLERDYTPCFSSPESMVDATVSMWTPPSTNRPYHAQLQRAPRHGGSIQHDRASPPAPAPASAQWSHQHSDSRYALSQQADASAQEASIPMREDSTWFPVVHHSSSTVADAITLAYSRGHSSRNLPATTLEHALDEGDANSDVDSLSHDLELTPDTEVASVGQTVGIEKRKKKSKMHQCEVCHKFFPRPSGLKTHMNTHNNLKPFACEYPGCNRSFTVRSNARRHLRTHGVIPETSTSSGPDYVVNFDEPVVPEFQNQQITNVPQKIKWMTPIGNPFPRPIPENEESESDFDELEDDLALQRGFSQLTTRTSPGTPGSEMRGSSEGSNSHFRIGAYPPNPPQVNHSPP</sequence>
<evidence type="ECO:0000256" key="4">
    <source>
        <dbReference type="PROSITE-ProRule" id="PRU00042"/>
    </source>
</evidence>
<feature type="region of interest" description="Disordered" evidence="5">
    <location>
        <begin position="1"/>
        <end position="42"/>
    </location>
</feature>
<feature type="domain" description="C2H2-type" evidence="6">
    <location>
        <begin position="318"/>
        <end position="342"/>
    </location>
</feature>
<evidence type="ECO:0000313" key="8">
    <source>
        <dbReference type="Proteomes" id="UP001437256"/>
    </source>
</evidence>
<dbReference type="PROSITE" id="PS00028">
    <property type="entry name" value="ZINC_FINGER_C2H2_1"/>
    <property type="match status" value="2"/>
</dbReference>
<dbReference type="PROSITE" id="PS50157">
    <property type="entry name" value="ZINC_FINGER_C2H2_2"/>
    <property type="match status" value="2"/>
</dbReference>
<accession>A0ABR3A5K9</accession>
<feature type="region of interest" description="Disordered" evidence="5">
    <location>
        <begin position="386"/>
        <end position="461"/>
    </location>
</feature>
<dbReference type="Gene3D" id="3.30.160.60">
    <property type="entry name" value="Classic Zinc Finger"/>
    <property type="match status" value="2"/>
</dbReference>
<evidence type="ECO:0000256" key="2">
    <source>
        <dbReference type="ARBA" id="ARBA00022771"/>
    </source>
</evidence>
<feature type="compositionally biased region" description="Polar residues" evidence="5">
    <location>
        <begin position="416"/>
        <end position="428"/>
    </location>
</feature>
<reference evidence="7 8" key="1">
    <citation type="submission" date="2024-05" db="EMBL/GenBank/DDBJ databases">
        <title>A draft genome resource for the thread blight pathogen Marasmius tenuissimus strain MS-2.</title>
        <authorList>
            <person name="Yulfo-Soto G.E."/>
            <person name="Baruah I.K."/>
            <person name="Amoako-Attah I."/>
            <person name="Bukari Y."/>
            <person name="Meinhardt L.W."/>
            <person name="Bailey B.A."/>
            <person name="Cohen S.P."/>
        </authorList>
    </citation>
    <scope>NUCLEOTIDE SEQUENCE [LARGE SCALE GENOMIC DNA]</scope>
    <source>
        <strain evidence="7 8">MS-2</strain>
    </source>
</reference>
<evidence type="ECO:0000313" key="7">
    <source>
        <dbReference type="EMBL" id="KAL0069240.1"/>
    </source>
</evidence>
<gene>
    <name evidence="7" type="ORF">AAF712_003603</name>
</gene>
<feature type="compositionally biased region" description="Low complexity" evidence="5">
    <location>
        <begin position="188"/>
        <end position="201"/>
    </location>
</feature>
<dbReference type="Proteomes" id="UP001437256">
    <property type="component" value="Unassembled WGS sequence"/>
</dbReference>
<dbReference type="SUPFAM" id="SSF57667">
    <property type="entry name" value="beta-beta-alpha zinc fingers"/>
    <property type="match status" value="1"/>
</dbReference>
<dbReference type="EMBL" id="JBBXMP010000013">
    <property type="protein sequence ID" value="KAL0069240.1"/>
    <property type="molecule type" value="Genomic_DNA"/>
</dbReference>
<organism evidence="7 8">
    <name type="scientific">Marasmius tenuissimus</name>
    <dbReference type="NCBI Taxonomy" id="585030"/>
    <lineage>
        <taxon>Eukaryota</taxon>
        <taxon>Fungi</taxon>
        <taxon>Dikarya</taxon>
        <taxon>Basidiomycota</taxon>
        <taxon>Agaricomycotina</taxon>
        <taxon>Agaricomycetes</taxon>
        <taxon>Agaricomycetidae</taxon>
        <taxon>Agaricales</taxon>
        <taxon>Marasmiineae</taxon>
        <taxon>Marasmiaceae</taxon>
        <taxon>Marasmius</taxon>
    </lineage>
</organism>
<keyword evidence="2 4" id="KW-0863">Zinc-finger</keyword>
<evidence type="ECO:0000256" key="3">
    <source>
        <dbReference type="ARBA" id="ARBA00022833"/>
    </source>
</evidence>
<dbReference type="InterPro" id="IPR036236">
    <property type="entry name" value="Znf_C2H2_sf"/>
</dbReference>
<protein>
    <recommendedName>
        <fullName evidence="6">C2H2-type domain-containing protein</fullName>
    </recommendedName>
</protein>
<feature type="compositionally biased region" description="Acidic residues" evidence="5">
    <location>
        <begin position="396"/>
        <end position="411"/>
    </location>
</feature>
<name>A0ABR3A5K9_9AGAR</name>